<reference evidence="1 2" key="1">
    <citation type="submission" date="2018-08" db="EMBL/GenBank/DDBJ databases">
        <title>Recombination of ecologically and evolutionarily significant loci maintains genetic cohesion in the Pseudomonas syringae species complex.</title>
        <authorList>
            <person name="Dillon M."/>
            <person name="Thakur S."/>
            <person name="Almeida R.N.D."/>
            <person name="Weir B.S."/>
            <person name="Guttman D.S."/>
        </authorList>
    </citation>
    <scope>NUCLEOTIDE SEQUENCE [LARGE SCALE GENOMIC DNA]</scope>
    <source>
        <strain evidence="1 2">ICMP 16926</strain>
    </source>
</reference>
<evidence type="ECO:0000313" key="2">
    <source>
        <dbReference type="Proteomes" id="UP000268096"/>
    </source>
</evidence>
<proteinExistence type="predicted"/>
<comment type="caution">
    <text evidence="1">The sequence shown here is derived from an EMBL/GenBank/DDBJ whole genome shotgun (WGS) entry which is preliminary data.</text>
</comment>
<dbReference type="RefSeq" id="WP_024658514.1">
    <property type="nucleotide sequence ID" value="NZ_LJRH01000188.1"/>
</dbReference>
<name>A0A0Q0CFK5_PSESX</name>
<dbReference type="EMBL" id="RBTH01000351">
    <property type="protein sequence ID" value="RMT40265.1"/>
    <property type="molecule type" value="Genomic_DNA"/>
</dbReference>
<gene>
    <name evidence="1" type="ORF">ALP48_00183</name>
</gene>
<organism evidence="1 2">
    <name type="scientific">Pseudomonas syringae pv. solidagae</name>
    <dbReference type="NCBI Taxonomy" id="264458"/>
    <lineage>
        <taxon>Bacteria</taxon>
        <taxon>Pseudomonadati</taxon>
        <taxon>Pseudomonadota</taxon>
        <taxon>Gammaproteobacteria</taxon>
        <taxon>Pseudomonadales</taxon>
        <taxon>Pseudomonadaceae</taxon>
        <taxon>Pseudomonas</taxon>
        <taxon>Pseudomonas syringae</taxon>
    </lineage>
</organism>
<accession>A0A0Q0CFK5</accession>
<dbReference type="AlphaFoldDB" id="A0A0Q0CFK5"/>
<evidence type="ECO:0000313" key="1">
    <source>
        <dbReference type="EMBL" id="RMT40265.1"/>
    </source>
</evidence>
<sequence length="374" mass="42592">MTDSEASKLIQVLPPTFIYIPPVSLLVGVIYGATALERVYEGNPQVTARWPSYKSLKKWFLGKVFRAPTRPSSLRSLDEMEKDMLAGGFIVPDVVWQPHCEWTSLLKQGLLTDHRAIATWTGRLERDLELAASFVHLPDASDRIQASIQSPLIRELGAPRSWERMTSQEWVGDEAALLNCSLLKHNRVADAYSCVVRFLAWVVVDASLQHWQKVVTAGQQNEVLLQGLVPRLDPEICEWTRPLGIQVRELAIHAGYDYQRAPSVFLGQLWSSVTEQAEEKERTLRKWEVERPVRPRDSSINSLLISIDPQLQKHGGLWAESGAHRRRFQFAWAMIAILRDMQRLGLPDVLIDEVFSCYALEYRLARDNLCKPMA</sequence>
<dbReference type="Proteomes" id="UP000268096">
    <property type="component" value="Unassembled WGS sequence"/>
</dbReference>
<protein>
    <submittedName>
        <fullName evidence="1">Uncharacterized protein</fullName>
    </submittedName>
</protein>